<dbReference type="AlphaFoldDB" id="R4YM52"/>
<dbReference type="KEGG" id="oai:OLEAN_C17750"/>
<evidence type="ECO:0000313" key="2">
    <source>
        <dbReference type="Proteomes" id="UP000032749"/>
    </source>
</evidence>
<name>R4YM52_OLEAN</name>
<evidence type="ECO:0000313" key="1">
    <source>
        <dbReference type="EMBL" id="CCK75951.1"/>
    </source>
</evidence>
<accession>R4YM52</accession>
<sequence>MYTLSMFIKSSTLTLIILMSLPMSVIAAPVTYVDLALGLGVHVLDDTDQGAASKLIKAGMGVQWFPFLSTQVGIWSWNSEDPSKRESEENFEQKKLGVFDGLSSSLEVALQWPIENAGALLSAGPYYRYGRHCWSAVLTGLLQPWSRKGCSDLNTLGFSFPVPKEKNAGVYIEFTQTEFDDLSSRSLQLGVKLAF</sequence>
<organism evidence="1 2">
    <name type="scientific">Oleispira antarctica RB-8</name>
    <dbReference type="NCBI Taxonomy" id="698738"/>
    <lineage>
        <taxon>Bacteria</taxon>
        <taxon>Pseudomonadati</taxon>
        <taxon>Pseudomonadota</taxon>
        <taxon>Gammaproteobacteria</taxon>
        <taxon>Oceanospirillales</taxon>
        <taxon>Oceanospirillaceae</taxon>
        <taxon>Oleispira</taxon>
    </lineage>
</organism>
<evidence type="ECO:0008006" key="3">
    <source>
        <dbReference type="Google" id="ProtNLM"/>
    </source>
</evidence>
<proteinExistence type="predicted"/>
<dbReference type="HOGENOM" id="CLU_1395098_0_0_6"/>
<keyword evidence="2" id="KW-1185">Reference proteome</keyword>
<gene>
    <name evidence="1" type="ORF">OLEAN_C17750</name>
</gene>
<dbReference type="STRING" id="698738.OLEAN_C17750"/>
<dbReference type="Proteomes" id="UP000032749">
    <property type="component" value="Chromosome"/>
</dbReference>
<protein>
    <recommendedName>
        <fullName evidence="3">Outer membrane protein beta-barrel domain-containing protein</fullName>
    </recommendedName>
</protein>
<reference evidence="1 2" key="1">
    <citation type="journal article" date="2013" name="Nat. Commun.">
        <title>Genome sequence and functional genomic analysis of the oil-degrading bacterium Oleispira antarctica.</title>
        <authorList>
            <person name="Kube M."/>
            <person name="Chernikova T.N."/>
            <person name="Al-Ramahi Y."/>
            <person name="Beloqui A."/>
            <person name="Lopez-Cortez N."/>
            <person name="Guazzaroni M.E."/>
            <person name="Heipieper H.J."/>
            <person name="Klages S."/>
            <person name="Kotsyurbenko O.R."/>
            <person name="Langer I."/>
            <person name="Nechitaylo T.Y."/>
            <person name="Lunsdorf H."/>
            <person name="Fernandez M."/>
            <person name="Juarez S."/>
            <person name="Ciordia S."/>
            <person name="Singer A."/>
            <person name="Kagan O."/>
            <person name="Egorova O."/>
            <person name="Petit P.A."/>
            <person name="Stogios P."/>
            <person name="Kim Y."/>
            <person name="Tchigvintsev A."/>
            <person name="Flick R."/>
            <person name="Denaro R."/>
            <person name="Genovese M."/>
            <person name="Albar J.P."/>
            <person name="Reva O.N."/>
            <person name="Martinez-Gomariz M."/>
            <person name="Tran H."/>
            <person name="Ferrer M."/>
            <person name="Savchenko A."/>
            <person name="Yakunin A.F."/>
            <person name="Yakimov M.M."/>
            <person name="Golyshina O.V."/>
            <person name="Reinhardt R."/>
            <person name="Golyshin P.N."/>
        </authorList>
    </citation>
    <scope>NUCLEOTIDE SEQUENCE [LARGE SCALE GENOMIC DNA]</scope>
</reference>
<dbReference type="EMBL" id="FO203512">
    <property type="protein sequence ID" value="CCK75951.1"/>
    <property type="molecule type" value="Genomic_DNA"/>
</dbReference>